<feature type="domain" description="FAD/NAD(P)-binding" evidence="16">
    <location>
        <begin position="4"/>
        <end position="328"/>
    </location>
</feature>
<dbReference type="EC" id="1.8.1.4" evidence="2 14"/>
<feature type="binding site" evidence="12">
    <location>
        <position position="51"/>
    </location>
    <ligand>
        <name>FAD</name>
        <dbReference type="ChEBI" id="CHEBI:57692"/>
    </ligand>
</feature>
<dbReference type="InterPro" id="IPR023753">
    <property type="entry name" value="FAD/NAD-binding_dom"/>
</dbReference>
<dbReference type="Proteomes" id="UP000184121">
    <property type="component" value="Unassembled WGS sequence"/>
</dbReference>
<evidence type="ECO:0000256" key="8">
    <source>
        <dbReference type="ARBA" id="ARBA00023157"/>
    </source>
</evidence>
<evidence type="ECO:0000256" key="4">
    <source>
        <dbReference type="ARBA" id="ARBA00022630"/>
    </source>
</evidence>
<dbReference type="SUPFAM" id="SSF51905">
    <property type="entry name" value="FAD/NAD(P)-binding domain"/>
    <property type="match status" value="1"/>
</dbReference>
<dbReference type="PROSITE" id="PS00076">
    <property type="entry name" value="PYRIDINE_REDOX_1"/>
    <property type="match status" value="1"/>
</dbReference>
<dbReference type="PANTHER" id="PTHR22912:SF151">
    <property type="entry name" value="DIHYDROLIPOYL DEHYDROGENASE, MITOCHONDRIAL"/>
    <property type="match status" value="1"/>
</dbReference>
<comment type="miscellaneous">
    <text evidence="14">The active site is a redox-active disulfide bond.</text>
</comment>
<evidence type="ECO:0000256" key="2">
    <source>
        <dbReference type="ARBA" id="ARBA00012608"/>
    </source>
</evidence>
<sequence>MSSFDVVIIGSGPGGYVSAIRCAQLGFKTAIVEKYNSLGGTCLNVGCIPSKALLSSSHHYAEIAHFADHGIEVSGDVKINLEKMIARKQAVVDQTVGGINYLMDKNKITVFNGLGSFVDATHIAVAKADGTSETIEAKYTVIATGSKPSSLPFIKIDKERIITSTEALALKEVPKHLVIIGGGVIGIELGQVYLRLGAQVSVVEFMDRIIPGMDGALSKELTKVLKKQGMKFYVSHKVKSVERNGDAVVVQAENAKGETITLEGDYSLVSVGRRPYTDGLNADKAGVKISDRGQVEVNDHLQTNVPNIYAIGDVVRGAMLAHKAEEEGTMVAEILAGQKPHIDYNLIPGVVYTWPEVAAVGQTEEQVKASGTEYKVGSFPFKALGRARASGDLDGFVKIIADAKTDEVLGVHMIGARTADLIAEAVTAMEFKASAEDISRMSHAHPTFAEAVKEAALAATDNRALHV</sequence>
<organism evidence="17 18">
    <name type="scientific">Flavobacterium saccharophilum</name>
    <dbReference type="NCBI Taxonomy" id="29534"/>
    <lineage>
        <taxon>Bacteria</taxon>
        <taxon>Pseudomonadati</taxon>
        <taxon>Bacteroidota</taxon>
        <taxon>Flavobacteriia</taxon>
        <taxon>Flavobacteriales</taxon>
        <taxon>Flavobacteriaceae</taxon>
        <taxon>Flavobacterium</taxon>
    </lineage>
</organism>
<dbReference type="GO" id="GO:0004148">
    <property type="term" value="F:dihydrolipoyl dehydrogenase (NADH) activity"/>
    <property type="evidence" value="ECO:0007669"/>
    <property type="project" value="UniProtKB-EC"/>
</dbReference>
<feature type="binding site" evidence="12">
    <location>
        <begin position="181"/>
        <end position="188"/>
    </location>
    <ligand>
        <name>NAD(+)</name>
        <dbReference type="ChEBI" id="CHEBI:57540"/>
    </ligand>
</feature>
<dbReference type="PANTHER" id="PTHR22912">
    <property type="entry name" value="DISULFIDE OXIDOREDUCTASE"/>
    <property type="match status" value="1"/>
</dbReference>
<feature type="domain" description="Pyridine nucleotide-disulphide oxidoreductase dimerisation" evidence="15">
    <location>
        <begin position="347"/>
        <end position="456"/>
    </location>
</feature>
<evidence type="ECO:0000256" key="12">
    <source>
        <dbReference type="PIRSR" id="PIRSR000350-3"/>
    </source>
</evidence>
<dbReference type="InterPro" id="IPR006258">
    <property type="entry name" value="Lipoamide_DH"/>
</dbReference>
<dbReference type="InterPro" id="IPR016156">
    <property type="entry name" value="FAD/NAD-linked_Rdtase_dimer_sf"/>
</dbReference>
<feature type="binding site" evidence="12">
    <location>
        <position position="313"/>
    </location>
    <ligand>
        <name>FAD</name>
        <dbReference type="ChEBI" id="CHEBI:57692"/>
    </ligand>
</feature>
<dbReference type="InterPro" id="IPR012999">
    <property type="entry name" value="Pyr_OxRdtase_I_AS"/>
</dbReference>
<keyword evidence="9 14" id="KW-0676">Redox-active center</keyword>
<evidence type="ECO:0000256" key="14">
    <source>
        <dbReference type="RuleBase" id="RU003692"/>
    </source>
</evidence>
<keyword evidence="6 14" id="KW-0560">Oxidoreductase</keyword>
<evidence type="ECO:0000256" key="9">
    <source>
        <dbReference type="ARBA" id="ARBA00023284"/>
    </source>
</evidence>
<dbReference type="Gene3D" id="3.30.390.30">
    <property type="match status" value="1"/>
</dbReference>
<feature type="active site" description="Proton acceptor" evidence="11">
    <location>
        <position position="445"/>
    </location>
</feature>
<evidence type="ECO:0000256" key="1">
    <source>
        <dbReference type="ARBA" id="ARBA00007532"/>
    </source>
</evidence>
<dbReference type="STRING" id="29534.SAMN05444366_4445"/>
<dbReference type="OrthoDB" id="9800167at2"/>
<comment type="cofactor">
    <cofactor evidence="12 14">
        <name>FAD</name>
        <dbReference type="ChEBI" id="CHEBI:57692"/>
    </cofactor>
    <text evidence="12 14">Binds 1 FAD per subunit.</text>
</comment>
<dbReference type="SUPFAM" id="SSF55424">
    <property type="entry name" value="FAD/NAD-linked reductases, dimerisation (C-terminal) domain"/>
    <property type="match status" value="1"/>
</dbReference>
<feature type="binding site" evidence="12">
    <location>
        <begin position="319"/>
        <end position="322"/>
    </location>
    <ligand>
        <name>FAD</name>
        <dbReference type="ChEBI" id="CHEBI:57692"/>
    </ligand>
</feature>
<keyword evidence="18" id="KW-1185">Reference proteome</keyword>
<dbReference type="InterPro" id="IPR004099">
    <property type="entry name" value="Pyr_nucl-diS_OxRdtase_dimer"/>
</dbReference>
<protein>
    <recommendedName>
        <fullName evidence="3 14">Dihydrolipoyl dehydrogenase</fullName>
        <ecNumber evidence="2 14">1.8.1.4</ecNumber>
    </recommendedName>
</protein>
<dbReference type="RefSeq" id="WP_072975931.1">
    <property type="nucleotide sequence ID" value="NZ_FRBY01000007.1"/>
</dbReference>
<proteinExistence type="inferred from homology"/>
<dbReference type="PRINTS" id="PR00411">
    <property type="entry name" value="PNDRDTASEI"/>
</dbReference>
<feature type="binding site" evidence="12">
    <location>
        <position position="115"/>
    </location>
    <ligand>
        <name>FAD</name>
        <dbReference type="ChEBI" id="CHEBI:57692"/>
    </ligand>
</feature>
<evidence type="ECO:0000259" key="16">
    <source>
        <dbReference type="Pfam" id="PF07992"/>
    </source>
</evidence>
<accession>A0A1M7MAM3</accession>
<dbReference type="PRINTS" id="PR00368">
    <property type="entry name" value="FADPNR"/>
</dbReference>
<dbReference type="PIRSF" id="PIRSF000350">
    <property type="entry name" value="Mercury_reductase_MerA"/>
    <property type="match status" value="1"/>
</dbReference>
<evidence type="ECO:0000256" key="5">
    <source>
        <dbReference type="ARBA" id="ARBA00022827"/>
    </source>
</evidence>
<dbReference type="GO" id="GO:0005737">
    <property type="term" value="C:cytoplasm"/>
    <property type="evidence" value="ECO:0007669"/>
    <property type="project" value="UniProtKB-ARBA"/>
</dbReference>
<dbReference type="Gene3D" id="3.50.50.60">
    <property type="entry name" value="FAD/NAD(P)-binding domain"/>
    <property type="match status" value="2"/>
</dbReference>
<evidence type="ECO:0000256" key="6">
    <source>
        <dbReference type="ARBA" id="ARBA00023002"/>
    </source>
</evidence>
<dbReference type="NCBIfam" id="TIGR01350">
    <property type="entry name" value="lipoamide_DH"/>
    <property type="match status" value="1"/>
</dbReference>
<dbReference type="InterPro" id="IPR001100">
    <property type="entry name" value="Pyr_nuc-diS_OxRdtase"/>
</dbReference>
<evidence type="ECO:0000256" key="10">
    <source>
        <dbReference type="ARBA" id="ARBA00049187"/>
    </source>
</evidence>
<feature type="disulfide bond" description="Redox-active" evidence="13">
    <location>
        <begin position="42"/>
        <end position="47"/>
    </location>
</feature>
<evidence type="ECO:0000256" key="7">
    <source>
        <dbReference type="ARBA" id="ARBA00023027"/>
    </source>
</evidence>
<dbReference type="GO" id="GO:0006103">
    <property type="term" value="P:2-oxoglutarate metabolic process"/>
    <property type="evidence" value="ECO:0007669"/>
    <property type="project" value="TreeGrafter"/>
</dbReference>
<keyword evidence="4 14" id="KW-0285">Flavoprotein</keyword>
<evidence type="ECO:0000256" key="13">
    <source>
        <dbReference type="PIRSR" id="PIRSR000350-4"/>
    </source>
</evidence>
<dbReference type="AlphaFoldDB" id="A0A1M7MAM3"/>
<dbReference type="EMBL" id="FRBY01000007">
    <property type="protein sequence ID" value="SHM87863.1"/>
    <property type="molecule type" value="Genomic_DNA"/>
</dbReference>
<evidence type="ECO:0000313" key="18">
    <source>
        <dbReference type="Proteomes" id="UP000184121"/>
    </source>
</evidence>
<keyword evidence="8" id="KW-1015">Disulfide bond</keyword>
<comment type="similarity">
    <text evidence="1 14">Belongs to the class-I pyridine nucleotide-disulfide oxidoreductase family.</text>
</comment>
<dbReference type="Pfam" id="PF02852">
    <property type="entry name" value="Pyr_redox_dim"/>
    <property type="match status" value="1"/>
</dbReference>
<dbReference type="InterPro" id="IPR036188">
    <property type="entry name" value="FAD/NAD-bd_sf"/>
</dbReference>
<feature type="binding site" evidence="12">
    <location>
        <position position="272"/>
    </location>
    <ligand>
        <name>NAD(+)</name>
        <dbReference type="ChEBI" id="CHEBI:57540"/>
    </ligand>
</feature>
<feature type="binding site" evidence="12">
    <location>
        <begin position="144"/>
        <end position="146"/>
    </location>
    <ligand>
        <name>FAD</name>
        <dbReference type="ChEBI" id="CHEBI:57692"/>
    </ligand>
</feature>
<name>A0A1M7MAM3_9FLAO</name>
<dbReference type="GO" id="GO:0050660">
    <property type="term" value="F:flavin adenine dinucleotide binding"/>
    <property type="evidence" value="ECO:0007669"/>
    <property type="project" value="InterPro"/>
</dbReference>
<keyword evidence="5 12" id="KW-0274">FAD</keyword>
<keyword evidence="7 12" id="KW-0520">NAD</keyword>
<evidence type="ECO:0000256" key="3">
    <source>
        <dbReference type="ARBA" id="ARBA00016961"/>
    </source>
</evidence>
<keyword evidence="12" id="KW-0547">Nucleotide-binding</keyword>
<dbReference type="Pfam" id="PF07992">
    <property type="entry name" value="Pyr_redox_2"/>
    <property type="match status" value="1"/>
</dbReference>
<feature type="binding site" evidence="12">
    <location>
        <position position="204"/>
    </location>
    <ligand>
        <name>NAD(+)</name>
        <dbReference type="ChEBI" id="CHEBI:57540"/>
    </ligand>
</feature>
<reference evidence="18" key="1">
    <citation type="submission" date="2016-11" db="EMBL/GenBank/DDBJ databases">
        <authorList>
            <person name="Varghese N."/>
            <person name="Submissions S."/>
        </authorList>
    </citation>
    <scope>NUCLEOTIDE SEQUENCE [LARGE SCALE GENOMIC DNA]</scope>
    <source>
        <strain evidence="18">DSM 1811</strain>
    </source>
</reference>
<evidence type="ECO:0000259" key="15">
    <source>
        <dbReference type="Pfam" id="PF02852"/>
    </source>
</evidence>
<dbReference type="InterPro" id="IPR050151">
    <property type="entry name" value="Class-I_Pyr_Nuc-Dis_Oxidored"/>
</dbReference>
<evidence type="ECO:0000256" key="11">
    <source>
        <dbReference type="PIRSR" id="PIRSR000350-2"/>
    </source>
</evidence>
<evidence type="ECO:0000313" key="17">
    <source>
        <dbReference type="EMBL" id="SHM87863.1"/>
    </source>
</evidence>
<dbReference type="FunFam" id="3.50.50.60:FF:000001">
    <property type="entry name" value="Dihydrolipoyl dehydrogenase, mitochondrial"/>
    <property type="match status" value="1"/>
</dbReference>
<comment type="catalytic activity">
    <reaction evidence="10 14">
        <text>N(6)-[(R)-dihydrolipoyl]-L-lysyl-[protein] + NAD(+) = N(6)-[(R)-lipoyl]-L-lysyl-[protein] + NADH + H(+)</text>
        <dbReference type="Rhea" id="RHEA:15045"/>
        <dbReference type="Rhea" id="RHEA-COMP:10474"/>
        <dbReference type="Rhea" id="RHEA-COMP:10475"/>
        <dbReference type="ChEBI" id="CHEBI:15378"/>
        <dbReference type="ChEBI" id="CHEBI:57540"/>
        <dbReference type="ChEBI" id="CHEBI:57945"/>
        <dbReference type="ChEBI" id="CHEBI:83099"/>
        <dbReference type="ChEBI" id="CHEBI:83100"/>
        <dbReference type="EC" id="1.8.1.4"/>
    </reaction>
</comment>
<gene>
    <name evidence="17" type="ORF">SAMN05444366_4445</name>
</gene>
<dbReference type="FunFam" id="3.30.390.30:FF:000001">
    <property type="entry name" value="Dihydrolipoyl dehydrogenase"/>
    <property type="match status" value="1"/>
</dbReference>